<feature type="transmembrane region" description="Helical" evidence="1">
    <location>
        <begin position="137"/>
        <end position="159"/>
    </location>
</feature>
<comment type="caution">
    <text evidence="2">The sequence shown here is derived from an EMBL/GenBank/DDBJ whole genome shotgun (WGS) entry which is preliminary data.</text>
</comment>
<proteinExistence type="predicted"/>
<feature type="transmembrane region" description="Helical" evidence="1">
    <location>
        <begin position="7"/>
        <end position="32"/>
    </location>
</feature>
<feature type="transmembrane region" description="Helical" evidence="1">
    <location>
        <begin position="92"/>
        <end position="110"/>
    </location>
</feature>
<accession>A0A7C2Z4H3</accession>
<keyword evidence="1" id="KW-0812">Transmembrane</keyword>
<dbReference type="EMBL" id="DSFP01000080">
    <property type="protein sequence ID" value="HEW46883.1"/>
    <property type="molecule type" value="Genomic_DNA"/>
</dbReference>
<gene>
    <name evidence="2" type="ORF">ENO47_09550</name>
</gene>
<organism evidence="2">
    <name type="scientific">Hydrogenobacter sp</name>
    <dbReference type="NCBI Taxonomy" id="2152829"/>
    <lineage>
        <taxon>Bacteria</taxon>
        <taxon>Pseudomonadati</taxon>
        <taxon>Aquificota</taxon>
        <taxon>Aquificia</taxon>
        <taxon>Aquificales</taxon>
        <taxon>Aquificaceae</taxon>
        <taxon>Hydrogenobacter</taxon>
    </lineage>
</organism>
<reference evidence="2" key="1">
    <citation type="journal article" date="2020" name="mSystems">
        <title>Genome- and Community-Level Interaction Insights into Carbon Utilization and Element Cycling Functions of Hydrothermarchaeota in Hydrothermal Sediment.</title>
        <authorList>
            <person name="Zhou Z."/>
            <person name="Liu Y."/>
            <person name="Xu W."/>
            <person name="Pan J."/>
            <person name="Luo Z.H."/>
            <person name="Li M."/>
        </authorList>
    </citation>
    <scope>NUCLEOTIDE SEQUENCE [LARGE SCALE GENOMIC DNA]</scope>
    <source>
        <strain evidence="2">SpSt-132</strain>
    </source>
</reference>
<keyword evidence="1" id="KW-1133">Transmembrane helix</keyword>
<name>A0A7C2Z4H3_9AQUI</name>
<protein>
    <submittedName>
        <fullName evidence="2">Uncharacterized protein</fullName>
    </submittedName>
</protein>
<dbReference type="AlphaFoldDB" id="A0A7C2Z4H3"/>
<keyword evidence="1" id="KW-0472">Membrane</keyword>
<evidence type="ECO:0000313" key="2">
    <source>
        <dbReference type="EMBL" id="HEW46883.1"/>
    </source>
</evidence>
<sequence length="239" mass="28203">MDILLPALGIFLMYFGIPTVIIFTVYLIALLLDWLAEQWEHGKGVRQNENGKPLLILRYSPLHIAWYAVFPFLIMSLLLSAICFNTTGKEKILVLTFCILVWVFTFYVYFDMFLTQDIKLYRDKIVKRYKFGIKKDIVISLDMAIFSLIRLPAFPYSYILTIHDESLRQLSLFHRIMSRLLHRVILINETLLKFQDRRRLHETLSQISSRNIEELQNTSFKIHRKVSAKEGARHESETL</sequence>
<evidence type="ECO:0000256" key="1">
    <source>
        <dbReference type="SAM" id="Phobius"/>
    </source>
</evidence>
<feature type="transmembrane region" description="Helical" evidence="1">
    <location>
        <begin position="64"/>
        <end position="85"/>
    </location>
</feature>